<dbReference type="PANTHER" id="PTHR12897">
    <property type="entry name" value="COLON CANCER-ASSOCIATED PROTEIN MIC1"/>
    <property type="match status" value="1"/>
</dbReference>
<keyword evidence="4" id="KW-1185">Reference proteome</keyword>
<dbReference type="GO" id="GO:0035658">
    <property type="term" value="C:Mon1-Ccz1 complex"/>
    <property type="evidence" value="ECO:0007669"/>
    <property type="project" value="InterPro"/>
</dbReference>
<dbReference type="GO" id="GO:0005765">
    <property type="term" value="C:lysosomal membrane"/>
    <property type="evidence" value="ECO:0007669"/>
    <property type="project" value="TreeGrafter"/>
</dbReference>
<evidence type="ECO:0000313" key="4">
    <source>
        <dbReference type="Proteomes" id="UP000694402"/>
    </source>
</evidence>
<feature type="domain" description="Regulator of MON1-CCZ1 complex N-terminal" evidence="2">
    <location>
        <begin position="26"/>
        <end position="91"/>
    </location>
</feature>
<dbReference type="Pfam" id="PF21029">
    <property type="entry name" value="RMC1_N"/>
    <property type="match status" value="1"/>
</dbReference>
<dbReference type="PANTHER" id="PTHR12897:SF4">
    <property type="entry name" value="REGULATOR OF MON1-CCZ1 COMPLEX"/>
    <property type="match status" value="1"/>
</dbReference>
<dbReference type="Pfam" id="PF07035">
    <property type="entry name" value="RMC1_C"/>
    <property type="match status" value="1"/>
</dbReference>
<dbReference type="InterPro" id="IPR049040">
    <property type="entry name" value="RMC1_N"/>
</dbReference>
<evidence type="ECO:0008006" key="5">
    <source>
        <dbReference type="Google" id="ProtNLM"/>
    </source>
</evidence>
<dbReference type="Proteomes" id="UP000694402">
    <property type="component" value="Unassembled WGS sequence"/>
</dbReference>
<feature type="domain" description="Mic1" evidence="1">
    <location>
        <begin position="315"/>
        <end position="562"/>
    </location>
</feature>
<evidence type="ECO:0000259" key="2">
    <source>
        <dbReference type="Pfam" id="PF21029"/>
    </source>
</evidence>
<organism evidence="3 4">
    <name type="scientific">Oncorhynchus tshawytscha</name>
    <name type="common">Chinook salmon</name>
    <name type="synonym">Salmo tshawytscha</name>
    <dbReference type="NCBI Taxonomy" id="74940"/>
    <lineage>
        <taxon>Eukaryota</taxon>
        <taxon>Metazoa</taxon>
        <taxon>Chordata</taxon>
        <taxon>Craniata</taxon>
        <taxon>Vertebrata</taxon>
        <taxon>Euteleostomi</taxon>
        <taxon>Actinopterygii</taxon>
        <taxon>Neopterygii</taxon>
        <taxon>Teleostei</taxon>
        <taxon>Protacanthopterygii</taxon>
        <taxon>Salmoniformes</taxon>
        <taxon>Salmonidae</taxon>
        <taxon>Salmoninae</taxon>
        <taxon>Oncorhynchus</taxon>
    </lineage>
</organism>
<dbReference type="GeneTree" id="ENSGT00390000009127"/>
<dbReference type="Ensembl" id="ENSOTST00005170485.1">
    <property type="protein sequence ID" value="ENSOTSP00005151903.1"/>
    <property type="gene ID" value="ENSOTSG00005076863.1"/>
</dbReference>
<sequence>MSEEHYYLELCENPVQFENASSVNNVFFDEANKQVFAVRSGGATGVVVKGPEDKSSVAFRMDDKGEVKCIKFSIGNKILAVQRTPKSVVLPDKRSLKLLKSQSINVNWYMYCPETAVILLSTTFQGNVLQPFAFKSGTMSKMSKFEIELPVVPKPAKLNLSERDIAVANIYGQLYVMYLKHHSRTTDSPCAEVILYQLPREGSCKKTNVLKLNTTGKFALNVVDNLVVVHHQSTQTSIIFDIKLREPDCALNVHQPVLPPRSIHPYRIPLTGIGYLELLYVYTLIGYQWYLQVKLPPTVNLLQDKGKLIDFLLRRRDCKMVILSVCSQMLNGEDKGSLPVVATVFDKLNQVFKEYLEAEQTYTVAMESGPSRGSAARERPVRTQAVIDQSDMYTHVLSSFTEKKDVSHKFIIAVLMEYIRSLNQVQITVQHYLYELVIKTLVHHSLFYMLHQFLQYHVLSDSKPLACLLLSLEGTYPAAHQLSLDMLKRLSTANDEIVEVLLSKQQVLGALRFIRSVGGNDNISARKFLDAALQTADQMLFYTIFRFFEQRNLRLRGSPSFNPGEHCEEHVVYFKQVFGEQALMKQATV</sequence>
<reference evidence="3" key="2">
    <citation type="submission" date="2025-08" db="UniProtKB">
        <authorList>
            <consortium name="Ensembl"/>
        </authorList>
    </citation>
    <scope>IDENTIFICATION</scope>
</reference>
<dbReference type="GO" id="GO:0031902">
    <property type="term" value="C:late endosome membrane"/>
    <property type="evidence" value="ECO:0007669"/>
    <property type="project" value="TreeGrafter"/>
</dbReference>
<name>A0A8C8IM26_ONCTS</name>
<gene>
    <name evidence="3" type="primary">RMC1</name>
</gene>
<dbReference type="AlphaFoldDB" id="A0A8C8IM26"/>
<accession>A0A8C8IM26</accession>
<dbReference type="InterPro" id="IPR009755">
    <property type="entry name" value="RMC1_C"/>
</dbReference>
<evidence type="ECO:0000259" key="1">
    <source>
        <dbReference type="Pfam" id="PF07035"/>
    </source>
</evidence>
<dbReference type="GO" id="GO:0010506">
    <property type="term" value="P:regulation of autophagy"/>
    <property type="evidence" value="ECO:0007669"/>
    <property type="project" value="InterPro"/>
</dbReference>
<dbReference type="InterPro" id="IPR040371">
    <property type="entry name" value="RMC1"/>
</dbReference>
<reference evidence="3" key="3">
    <citation type="submission" date="2025-09" db="UniProtKB">
        <authorList>
            <consortium name="Ensembl"/>
        </authorList>
    </citation>
    <scope>IDENTIFICATION</scope>
</reference>
<proteinExistence type="predicted"/>
<reference evidence="4" key="1">
    <citation type="journal article" date="2018" name="PLoS ONE">
        <title>Chinook salmon (Oncorhynchus tshawytscha) genome and transcriptome.</title>
        <authorList>
            <person name="Christensen K.A."/>
            <person name="Leong J.S."/>
            <person name="Sakhrani D."/>
            <person name="Biagi C.A."/>
            <person name="Minkley D.R."/>
            <person name="Withler R.E."/>
            <person name="Rondeau E.B."/>
            <person name="Koop B.F."/>
            <person name="Devlin R.H."/>
        </authorList>
    </citation>
    <scope>NUCLEOTIDE SEQUENCE [LARGE SCALE GENOMIC DNA]</scope>
</reference>
<evidence type="ECO:0000313" key="3">
    <source>
        <dbReference type="Ensembl" id="ENSOTSP00005151903.1"/>
    </source>
</evidence>
<protein>
    <recommendedName>
        <fullName evidence="5">Mic1 domain-containing protein</fullName>
    </recommendedName>
</protein>